<feature type="region of interest" description="Disordered" evidence="1">
    <location>
        <begin position="127"/>
        <end position="147"/>
    </location>
</feature>
<accession>A0A1J5R8S4</accession>
<name>A0A1J5R8S4_9ZZZZ</name>
<feature type="transmembrane region" description="Helical" evidence="2">
    <location>
        <begin position="12"/>
        <end position="31"/>
    </location>
</feature>
<evidence type="ECO:0000256" key="2">
    <source>
        <dbReference type="SAM" id="Phobius"/>
    </source>
</evidence>
<evidence type="ECO:0000313" key="3">
    <source>
        <dbReference type="EMBL" id="OIQ84549.1"/>
    </source>
</evidence>
<keyword evidence="2" id="KW-1133">Transmembrane helix</keyword>
<feature type="transmembrane region" description="Helical" evidence="2">
    <location>
        <begin position="100"/>
        <end position="121"/>
    </location>
</feature>
<reference evidence="3" key="1">
    <citation type="submission" date="2016-10" db="EMBL/GenBank/DDBJ databases">
        <title>Sequence of Gallionella enrichment culture.</title>
        <authorList>
            <person name="Poehlein A."/>
            <person name="Muehling M."/>
            <person name="Daniel R."/>
        </authorList>
    </citation>
    <scope>NUCLEOTIDE SEQUENCE</scope>
</reference>
<dbReference type="AlphaFoldDB" id="A0A1J5R8S4"/>
<dbReference type="EMBL" id="MLJW01000610">
    <property type="protein sequence ID" value="OIQ84549.1"/>
    <property type="molecule type" value="Genomic_DNA"/>
</dbReference>
<feature type="transmembrane region" description="Helical" evidence="2">
    <location>
        <begin position="37"/>
        <end position="58"/>
    </location>
</feature>
<organism evidence="3">
    <name type="scientific">mine drainage metagenome</name>
    <dbReference type="NCBI Taxonomy" id="410659"/>
    <lineage>
        <taxon>unclassified sequences</taxon>
        <taxon>metagenomes</taxon>
        <taxon>ecological metagenomes</taxon>
    </lineage>
</organism>
<keyword evidence="2" id="KW-0812">Transmembrane</keyword>
<proteinExistence type="predicted"/>
<protein>
    <submittedName>
        <fullName evidence="3">Uncharacterized protein</fullName>
    </submittedName>
</protein>
<gene>
    <name evidence="3" type="ORF">GALL_336430</name>
</gene>
<keyword evidence="2" id="KW-0472">Membrane</keyword>
<feature type="transmembrane region" description="Helical" evidence="2">
    <location>
        <begin position="65"/>
        <end position="88"/>
    </location>
</feature>
<evidence type="ECO:0000256" key="1">
    <source>
        <dbReference type="SAM" id="MobiDB-lite"/>
    </source>
</evidence>
<sequence>MRTPIVEVIRGLAAAAVMLTGVVHLDLWAQGFRDVPVVGPLFVLNAAAALGIALGVLAWRHWPPLVAAAGLGTATAGAFWLSVLHGLAGVHETAGGTLQVLAQVGDYGAVVFGLGAAVLLLRRRPNDRSRPSHPLVLRRTAGGDDRG</sequence>
<comment type="caution">
    <text evidence="3">The sequence shown here is derived from an EMBL/GenBank/DDBJ whole genome shotgun (WGS) entry which is preliminary data.</text>
</comment>